<sequence>MRPVFFILITVIFFACHNTPRQSETSSEDSVAITAEKTEPVVDAQCYLSVAAKDTYALKLTIIDTSVKGTAVFKNFEKDSNHGTLEGRVEGDIVRLWYNFQSEGMNSVRELYFKKEGDKWVTGVSNEATRADTAYVPDAKAVVYNGPVYIKGDCAAFPEL</sequence>
<name>A0ABZ0W3G3_9BACT</name>
<dbReference type="RefSeq" id="WP_114791829.1">
    <property type="nucleotide sequence ID" value="NZ_CP139960.1"/>
</dbReference>
<reference evidence="1 2" key="1">
    <citation type="submission" date="2023-12" db="EMBL/GenBank/DDBJ databases">
        <title>Genome sequencing and assembly of bacterial species from a model synthetic community.</title>
        <authorList>
            <person name="Hogle S.L."/>
        </authorList>
    </citation>
    <scope>NUCLEOTIDE SEQUENCE [LARGE SCALE GENOMIC DNA]</scope>
    <source>
        <strain evidence="1 2">HAMBI_3031</strain>
    </source>
</reference>
<evidence type="ECO:0008006" key="3">
    <source>
        <dbReference type="Google" id="ProtNLM"/>
    </source>
</evidence>
<organism evidence="1 2">
    <name type="scientific">Niabella yanshanensis</name>
    <dbReference type="NCBI Taxonomy" id="577386"/>
    <lineage>
        <taxon>Bacteria</taxon>
        <taxon>Pseudomonadati</taxon>
        <taxon>Bacteroidota</taxon>
        <taxon>Chitinophagia</taxon>
        <taxon>Chitinophagales</taxon>
        <taxon>Chitinophagaceae</taxon>
        <taxon>Niabella</taxon>
    </lineage>
</organism>
<protein>
    <recommendedName>
        <fullName evidence="3">Lipoprotein</fullName>
    </recommendedName>
</protein>
<dbReference type="EMBL" id="CP139960">
    <property type="protein sequence ID" value="WQD37079.1"/>
    <property type="molecule type" value="Genomic_DNA"/>
</dbReference>
<evidence type="ECO:0000313" key="2">
    <source>
        <dbReference type="Proteomes" id="UP001325680"/>
    </source>
</evidence>
<gene>
    <name evidence="1" type="ORF">U0035_15510</name>
</gene>
<evidence type="ECO:0000313" key="1">
    <source>
        <dbReference type="EMBL" id="WQD37079.1"/>
    </source>
</evidence>
<dbReference type="PROSITE" id="PS51257">
    <property type="entry name" value="PROKAR_LIPOPROTEIN"/>
    <property type="match status" value="1"/>
</dbReference>
<keyword evidence="2" id="KW-1185">Reference proteome</keyword>
<accession>A0ABZ0W3G3</accession>
<proteinExistence type="predicted"/>
<dbReference type="Proteomes" id="UP001325680">
    <property type="component" value="Chromosome"/>
</dbReference>